<feature type="domain" description="Pyrrolo-quinoline quinone repeat" evidence="4">
    <location>
        <begin position="2"/>
        <end position="290"/>
    </location>
</feature>
<evidence type="ECO:0000256" key="3">
    <source>
        <dbReference type="ARBA" id="ARBA00023002"/>
    </source>
</evidence>
<dbReference type="Pfam" id="PF01011">
    <property type="entry name" value="PQQ"/>
    <property type="match status" value="1"/>
</dbReference>
<comment type="similarity">
    <text evidence="2">Belongs to the bacterial PQQ dehydrogenase family.</text>
</comment>
<accession>A0A382UP41</accession>
<sequence length="291" mass="31931">WTWTVDEGIRIENAPRVNSGRGVAYWSDGAGDDRIFVVTPGYQLVALDAHTGYPVSVFGNDGILDLNENHRSREGIPLIGSIGASSPATVVGDIVVVGSAHHVGMRPPSMVNTPGDVRGFDARTGNLLWTFHTIPEPGEPGHETWLEESWAYTGNASVWGAISYDPETGYLYLPTEAATGDYYGGHRPGNNLYSTSVVCLDSRTGSVVWHFQTIHHDIWDWDNPSAPLLADITIDGQERKIVAQISKQGWVYVFDRITGEPIWPIEERPVPVGDVPGEWYSPTQPFPTKPP</sequence>
<dbReference type="SMART" id="SM00564">
    <property type="entry name" value="PQQ"/>
    <property type="match status" value="2"/>
</dbReference>
<evidence type="ECO:0000259" key="4">
    <source>
        <dbReference type="Pfam" id="PF01011"/>
    </source>
</evidence>
<dbReference type="InterPro" id="IPR018391">
    <property type="entry name" value="PQQ_b-propeller_rpt"/>
</dbReference>
<organism evidence="5">
    <name type="scientific">marine metagenome</name>
    <dbReference type="NCBI Taxonomy" id="408172"/>
    <lineage>
        <taxon>unclassified sequences</taxon>
        <taxon>metagenomes</taxon>
        <taxon>ecological metagenomes</taxon>
    </lineage>
</organism>
<evidence type="ECO:0000256" key="2">
    <source>
        <dbReference type="ARBA" id="ARBA00008156"/>
    </source>
</evidence>
<feature type="non-terminal residue" evidence="5">
    <location>
        <position position="1"/>
    </location>
</feature>
<protein>
    <recommendedName>
        <fullName evidence="4">Pyrrolo-quinoline quinone repeat domain-containing protein</fullName>
    </recommendedName>
</protein>
<dbReference type="InterPro" id="IPR002372">
    <property type="entry name" value="PQQ_rpt_dom"/>
</dbReference>
<evidence type="ECO:0000256" key="1">
    <source>
        <dbReference type="ARBA" id="ARBA00001931"/>
    </source>
</evidence>
<dbReference type="PANTHER" id="PTHR32303">
    <property type="entry name" value="QUINOPROTEIN ALCOHOL DEHYDROGENASE (CYTOCHROME C)"/>
    <property type="match status" value="1"/>
</dbReference>
<evidence type="ECO:0000313" key="5">
    <source>
        <dbReference type="EMBL" id="SVD36039.1"/>
    </source>
</evidence>
<reference evidence="5" key="1">
    <citation type="submission" date="2018-05" db="EMBL/GenBank/DDBJ databases">
        <authorList>
            <person name="Lanie J.A."/>
            <person name="Ng W.-L."/>
            <person name="Kazmierczak K.M."/>
            <person name="Andrzejewski T.M."/>
            <person name="Davidsen T.M."/>
            <person name="Wayne K.J."/>
            <person name="Tettelin H."/>
            <person name="Glass J.I."/>
            <person name="Rusch D."/>
            <person name="Podicherti R."/>
            <person name="Tsui H.-C.T."/>
            <person name="Winkler M.E."/>
        </authorList>
    </citation>
    <scope>NUCLEOTIDE SEQUENCE</scope>
</reference>
<feature type="non-terminal residue" evidence="5">
    <location>
        <position position="291"/>
    </location>
</feature>
<name>A0A382UP41_9ZZZZ</name>
<gene>
    <name evidence="5" type="ORF">METZ01_LOCUS388893</name>
</gene>
<dbReference type="GO" id="GO:0016491">
    <property type="term" value="F:oxidoreductase activity"/>
    <property type="evidence" value="ECO:0007669"/>
    <property type="project" value="UniProtKB-KW"/>
</dbReference>
<dbReference type="SUPFAM" id="SSF50998">
    <property type="entry name" value="Quinoprotein alcohol dehydrogenase-like"/>
    <property type="match status" value="1"/>
</dbReference>
<dbReference type="AlphaFoldDB" id="A0A382UP41"/>
<dbReference type="EMBL" id="UINC01145733">
    <property type="protein sequence ID" value="SVD36039.1"/>
    <property type="molecule type" value="Genomic_DNA"/>
</dbReference>
<proteinExistence type="inferred from homology"/>
<dbReference type="PANTHER" id="PTHR32303:SF4">
    <property type="entry name" value="QUINOPROTEIN GLUCOSE DEHYDROGENASE"/>
    <property type="match status" value="1"/>
</dbReference>
<keyword evidence="3" id="KW-0560">Oxidoreductase</keyword>
<dbReference type="Gene3D" id="2.140.10.10">
    <property type="entry name" value="Quinoprotein alcohol dehydrogenase-like superfamily"/>
    <property type="match status" value="1"/>
</dbReference>
<dbReference type="InterPro" id="IPR011047">
    <property type="entry name" value="Quinoprotein_ADH-like_sf"/>
</dbReference>
<comment type="cofactor">
    <cofactor evidence="1">
        <name>pyrroloquinoline quinone</name>
        <dbReference type="ChEBI" id="CHEBI:58442"/>
    </cofactor>
</comment>